<feature type="compositionally biased region" description="Pro residues" evidence="1">
    <location>
        <begin position="83"/>
        <end position="99"/>
    </location>
</feature>
<protein>
    <submittedName>
        <fullName evidence="2">Uncharacterized protein</fullName>
    </submittedName>
</protein>
<evidence type="ECO:0000256" key="1">
    <source>
        <dbReference type="SAM" id="MobiDB-lite"/>
    </source>
</evidence>
<feature type="compositionally biased region" description="Low complexity" evidence="1">
    <location>
        <begin position="38"/>
        <end position="82"/>
    </location>
</feature>
<dbReference type="AlphaFoldDB" id="A0A372ZVD0"/>
<accession>A0A372ZVD0</accession>
<proteinExistence type="predicted"/>
<keyword evidence="3" id="KW-1185">Reference proteome</keyword>
<dbReference type="Proteomes" id="UP000263377">
    <property type="component" value="Unassembled WGS sequence"/>
</dbReference>
<sequence length="197" mass="20070">MAETGSAARRSRSASRSCSARTARVRWWVRVAARACAATASSGSASPGPGSDGPSPVGPLSVGPLSVRPLPVGPLSVGLSPVGPSPVGPSPDGPSPVAPPRGRSAAAPSGSWPFSAPRSRKTEARKPGRGNWTVAVPSDWPSAEYCIGRRSPMLVRRLPGAIGEPVGPPLPDIVPRTGAAVSQAAQLVRVLVRCRPM</sequence>
<evidence type="ECO:0000313" key="2">
    <source>
        <dbReference type="EMBL" id="RGD59711.1"/>
    </source>
</evidence>
<dbReference type="EMBL" id="QVIG01000001">
    <property type="protein sequence ID" value="RGD59711.1"/>
    <property type="molecule type" value="Genomic_DNA"/>
</dbReference>
<evidence type="ECO:0000313" key="3">
    <source>
        <dbReference type="Proteomes" id="UP000263377"/>
    </source>
</evidence>
<feature type="region of interest" description="Disordered" evidence="1">
    <location>
        <begin position="38"/>
        <end position="131"/>
    </location>
</feature>
<feature type="compositionally biased region" description="Low complexity" evidence="1">
    <location>
        <begin position="100"/>
        <end position="111"/>
    </location>
</feature>
<name>A0A372ZVD0_9ACTN</name>
<gene>
    <name evidence="2" type="ORF">DR950_19660</name>
</gene>
<organism evidence="2 3">
    <name type="scientific">Kitasatospora xanthocidica</name>
    <dbReference type="NCBI Taxonomy" id="83382"/>
    <lineage>
        <taxon>Bacteria</taxon>
        <taxon>Bacillati</taxon>
        <taxon>Actinomycetota</taxon>
        <taxon>Actinomycetes</taxon>
        <taxon>Kitasatosporales</taxon>
        <taxon>Streptomycetaceae</taxon>
        <taxon>Kitasatospora</taxon>
    </lineage>
</organism>
<feature type="region of interest" description="Disordered" evidence="1">
    <location>
        <begin position="1"/>
        <end position="22"/>
    </location>
</feature>
<comment type="caution">
    <text evidence="2">The sequence shown here is derived from an EMBL/GenBank/DDBJ whole genome shotgun (WGS) entry which is preliminary data.</text>
</comment>
<reference evidence="2 3" key="1">
    <citation type="submission" date="2018-08" db="EMBL/GenBank/DDBJ databases">
        <title>Diversity &amp; Physiological Properties of Lignin-Decomposing Actinobacteria from Soil.</title>
        <authorList>
            <person name="Roh S.G."/>
            <person name="Kim S.B."/>
        </authorList>
    </citation>
    <scope>NUCLEOTIDE SEQUENCE [LARGE SCALE GENOMIC DNA]</scope>
    <source>
        <strain evidence="2 3">MMS17-GH009</strain>
    </source>
</reference>